<evidence type="ECO:0000313" key="1">
    <source>
        <dbReference type="EMBL" id="OKO89599.1"/>
    </source>
</evidence>
<accession>A0A1Q5SNL5</accession>
<proteinExistence type="predicted"/>
<reference evidence="1 2" key="1">
    <citation type="submission" date="2016-10" db="EMBL/GenBank/DDBJ databases">
        <title>Genome sequence of the ascomycete fungus Penicillium subrubescens.</title>
        <authorList>
            <person name="De Vries R.P."/>
            <person name="Peng M."/>
            <person name="Dilokpimol A."/>
            <person name="Hilden K."/>
            <person name="Makela M.R."/>
            <person name="Grigoriev I."/>
            <person name="Riley R."/>
            <person name="Granchi Z."/>
        </authorList>
    </citation>
    <scope>NUCLEOTIDE SEQUENCE [LARGE SCALE GENOMIC DNA]</scope>
    <source>
        <strain evidence="1 2">CBS 132785</strain>
    </source>
</reference>
<evidence type="ECO:0000313" key="2">
    <source>
        <dbReference type="Proteomes" id="UP000186955"/>
    </source>
</evidence>
<dbReference type="EMBL" id="MNBE01000773">
    <property type="protein sequence ID" value="OKO89599.1"/>
    <property type="molecule type" value="Genomic_DNA"/>
</dbReference>
<sequence length="61" mass="7099">MSQEPTSLQFYPFGDLWLEDPELFHNETDMSELEGYMPVIQALGKSWVQRKPRLSTLPRAS</sequence>
<protein>
    <submittedName>
        <fullName evidence="1">Uncharacterized protein</fullName>
    </submittedName>
</protein>
<gene>
    <name evidence="1" type="ORF">PENSUB_13665</name>
</gene>
<organism evidence="1 2">
    <name type="scientific">Penicillium subrubescens</name>
    <dbReference type="NCBI Taxonomy" id="1316194"/>
    <lineage>
        <taxon>Eukaryota</taxon>
        <taxon>Fungi</taxon>
        <taxon>Dikarya</taxon>
        <taxon>Ascomycota</taxon>
        <taxon>Pezizomycotina</taxon>
        <taxon>Eurotiomycetes</taxon>
        <taxon>Eurotiomycetidae</taxon>
        <taxon>Eurotiales</taxon>
        <taxon>Aspergillaceae</taxon>
        <taxon>Penicillium</taxon>
    </lineage>
</organism>
<comment type="caution">
    <text evidence="1">The sequence shown here is derived from an EMBL/GenBank/DDBJ whole genome shotgun (WGS) entry which is preliminary data.</text>
</comment>
<keyword evidence="2" id="KW-1185">Reference proteome</keyword>
<dbReference type="AlphaFoldDB" id="A0A1Q5SNL5"/>
<name>A0A1Q5SNL5_9EURO</name>
<dbReference type="Proteomes" id="UP000186955">
    <property type="component" value="Unassembled WGS sequence"/>
</dbReference>